<dbReference type="InterPro" id="IPR002182">
    <property type="entry name" value="NB-ARC"/>
</dbReference>
<sequence length="891" mass="102711">MVSKPEEVLFIGLWGMGGIGKTTTARAIYEDCKEEFEGSCFLQDVKESKNKIEILQKDLLSDVLKTKFDGIRDVVTGSCLIQERLQFKKVLIVIDDVDHIQQLNALAKQCDWFGRGSRIIITTRDEHLINDVHIEKYDIHTLPQNEALRLFCLHAFKNDHPHEDFKELSLKVLTYAGGLPLALRVLGDHLYRQHKHYWEGTLSRLKDVPEDEIIAKLQISFDGLNVLQQDIFLDIACFFRGNYKDKVEERLESLGLHPKEGIDVLIQKSLIHISMNESRIEMHDLLQEMGFYIVRKRSNWDVRSFSRLWREDDILKVLFDIKVSSEAQRIYLYGDRILDNDITKTNLGWEVIFRNMNKLCFLEVIGDFFKGNYNVNVSQPFGQLGNTLRWFSWLYYPGQSLPNNFHPMNLVHLHMEHSQIIETPDFSHLPNLEVLNLSCSKRLVYVHPSLGKHTKIKRINLAICQNLEEFPEINGMKSLEILNLSDTKLHSVPEIYKNLDSLSRLDLSGTRITTLPNSIERATSLEILKMVQCEYLVTLPISFLGPRFRKIDISSGSLKYFKENIGGEAASQPNKSRKNLIGCASIGQISGPKIHFWRCKSLEELPEFLLSRIQFLVIDRCATLASWICFNLVDLLDKYQHFCYLKLHQDYEVVPHEFPQAFTEREPMSYMMQKRNQPFMVYIPRRGLPSWFEYQFSGFSVTVFLPPLYEWYPDKLRGFVISGTDVGFGSGSYGACHCPGSSHVLTMYIPIDNDIRRDIDDWNGQNECTLFEIDLNNYVCRHWGFSLVYNQGEGNEVDPHQLTIVTNDIPDSCGITFRVKVAGSRAELEELNMDDYKGKDHSDNPILLASLQQQSHLQEGEPSSVSDYEDALSWDGEEAWNGDSELDLSLS</sequence>
<dbReference type="EMBL" id="BAABME010003521">
    <property type="protein sequence ID" value="GAA0159105.1"/>
    <property type="molecule type" value="Genomic_DNA"/>
</dbReference>
<organism evidence="10 11">
    <name type="scientific">Lithospermum erythrorhizon</name>
    <name type="common">Purple gromwell</name>
    <name type="synonym">Lithospermum officinale var. erythrorhizon</name>
    <dbReference type="NCBI Taxonomy" id="34254"/>
    <lineage>
        <taxon>Eukaryota</taxon>
        <taxon>Viridiplantae</taxon>
        <taxon>Streptophyta</taxon>
        <taxon>Embryophyta</taxon>
        <taxon>Tracheophyta</taxon>
        <taxon>Spermatophyta</taxon>
        <taxon>Magnoliopsida</taxon>
        <taxon>eudicotyledons</taxon>
        <taxon>Gunneridae</taxon>
        <taxon>Pentapetalae</taxon>
        <taxon>asterids</taxon>
        <taxon>lamiids</taxon>
        <taxon>Boraginales</taxon>
        <taxon>Boraginaceae</taxon>
        <taxon>Boraginoideae</taxon>
        <taxon>Lithospermeae</taxon>
        <taxon>Lithospermum</taxon>
    </lineage>
</organism>
<dbReference type="SMART" id="SM00369">
    <property type="entry name" value="LRR_TYP"/>
    <property type="match status" value="3"/>
</dbReference>
<keyword evidence="4" id="KW-0520">NAD</keyword>
<feature type="domain" description="NB-ARC" evidence="7">
    <location>
        <begin position="5"/>
        <end position="159"/>
    </location>
</feature>
<name>A0AAV3Q6F8_LITER</name>
<feature type="domain" description="C-JID" evidence="8">
    <location>
        <begin position="684"/>
        <end position="791"/>
    </location>
</feature>
<evidence type="ECO:0000256" key="3">
    <source>
        <dbReference type="ARBA" id="ARBA00022737"/>
    </source>
</evidence>
<dbReference type="Gene3D" id="3.80.10.10">
    <property type="entry name" value="Ribonuclease Inhibitor"/>
    <property type="match status" value="1"/>
</dbReference>
<dbReference type="Pfam" id="PF00931">
    <property type="entry name" value="NB-ARC"/>
    <property type="match status" value="1"/>
</dbReference>
<dbReference type="SUPFAM" id="SSF52058">
    <property type="entry name" value="L domain-like"/>
    <property type="match status" value="1"/>
</dbReference>
<evidence type="ECO:0000256" key="1">
    <source>
        <dbReference type="ARBA" id="ARBA00011982"/>
    </source>
</evidence>
<dbReference type="PANTHER" id="PTHR11017">
    <property type="entry name" value="LEUCINE-RICH REPEAT-CONTAINING PROTEIN"/>
    <property type="match status" value="1"/>
</dbReference>
<feature type="domain" description="Disease resistance protein Roq1-like winged-helix" evidence="9">
    <location>
        <begin position="226"/>
        <end position="298"/>
    </location>
</feature>
<evidence type="ECO:0000313" key="11">
    <source>
        <dbReference type="Proteomes" id="UP001454036"/>
    </source>
</evidence>
<feature type="region of interest" description="Disordered" evidence="6">
    <location>
        <begin position="852"/>
        <end position="872"/>
    </location>
</feature>
<evidence type="ECO:0000259" key="7">
    <source>
        <dbReference type="Pfam" id="PF00931"/>
    </source>
</evidence>
<dbReference type="PANTHER" id="PTHR11017:SF580">
    <property type="entry name" value="ADP-RIBOSYL CYCLASE_CYCLIC ADP-RIBOSE HYDROLASE"/>
    <property type="match status" value="1"/>
</dbReference>
<dbReference type="PRINTS" id="PR00364">
    <property type="entry name" value="DISEASERSIST"/>
</dbReference>
<dbReference type="Pfam" id="PF20160">
    <property type="entry name" value="C-JID"/>
    <property type="match status" value="1"/>
</dbReference>
<evidence type="ECO:0000256" key="6">
    <source>
        <dbReference type="SAM" id="MobiDB-lite"/>
    </source>
</evidence>
<dbReference type="InterPro" id="IPR032675">
    <property type="entry name" value="LRR_dom_sf"/>
</dbReference>
<dbReference type="SUPFAM" id="SSF46785">
    <property type="entry name" value="Winged helix' DNA-binding domain"/>
    <property type="match status" value="1"/>
</dbReference>
<evidence type="ECO:0000256" key="5">
    <source>
        <dbReference type="ARBA" id="ARBA00047304"/>
    </source>
</evidence>
<evidence type="ECO:0000313" key="10">
    <source>
        <dbReference type="EMBL" id="GAA0159105.1"/>
    </source>
</evidence>
<dbReference type="InterPro" id="IPR036390">
    <property type="entry name" value="WH_DNA-bd_sf"/>
</dbReference>
<dbReference type="InterPro" id="IPR058192">
    <property type="entry name" value="WHD_ROQ1-like"/>
</dbReference>
<dbReference type="InterPro" id="IPR044974">
    <property type="entry name" value="Disease_R_plants"/>
</dbReference>
<comment type="caution">
    <text evidence="10">The sequence shown here is derived from an EMBL/GenBank/DDBJ whole genome shotgun (WGS) entry which is preliminary data.</text>
</comment>
<dbReference type="InterPro" id="IPR045344">
    <property type="entry name" value="C-JID"/>
</dbReference>
<accession>A0AAV3Q6F8</accession>
<evidence type="ECO:0000256" key="2">
    <source>
        <dbReference type="ARBA" id="ARBA00022614"/>
    </source>
</evidence>
<evidence type="ECO:0000259" key="9">
    <source>
        <dbReference type="Pfam" id="PF23282"/>
    </source>
</evidence>
<evidence type="ECO:0000259" key="8">
    <source>
        <dbReference type="Pfam" id="PF20160"/>
    </source>
</evidence>
<dbReference type="GO" id="GO:0061809">
    <property type="term" value="F:NAD+ nucleosidase activity, cyclic ADP-ribose generating"/>
    <property type="evidence" value="ECO:0007669"/>
    <property type="project" value="UniProtKB-EC"/>
</dbReference>
<dbReference type="Pfam" id="PF23282">
    <property type="entry name" value="WHD_ROQ1"/>
    <property type="match status" value="1"/>
</dbReference>
<protein>
    <recommendedName>
        <fullName evidence="1">ADP-ribosyl cyclase/cyclic ADP-ribose hydrolase</fullName>
        <ecNumber evidence="1">3.2.2.6</ecNumber>
    </recommendedName>
</protein>
<dbReference type="InterPro" id="IPR003591">
    <property type="entry name" value="Leu-rich_rpt_typical-subtyp"/>
</dbReference>
<comment type="catalytic activity">
    <reaction evidence="5">
        <text>NAD(+) + H2O = ADP-D-ribose + nicotinamide + H(+)</text>
        <dbReference type="Rhea" id="RHEA:16301"/>
        <dbReference type="ChEBI" id="CHEBI:15377"/>
        <dbReference type="ChEBI" id="CHEBI:15378"/>
        <dbReference type="ChEBI" id="CHEBI:17154"/>
        <dbReference type="ChEBI" id="CHEBI:57540"/>
        <dbReference type="ChEBI" id="CHEBI:57967"/>
        <dbReference type="EC" id="3.2.2.6"/>
    </reaction>
    <physiologicalReaction direction="left-to-right" evidence="5">
        <dbReference type="Rhea" id="RHEA:16302"/>
    </physiologicalReaction>
</comment>
<dbReference type="Gene3D" id="3.40.50.300">
    <property type="entry name" value="P-loop containing nucleotide triphosphate hydrolases"/>
    <property type="match status" value="1"/>
</dbReference>
<dbReference type="GO" id="GO:0006952">
    <property type="term" value="P:defense response"/>
    <property type="evidence" value="ECO:0007669"/>
    <property type="project" value="InterPro"/>
</dbReference>
<dbReference type="SUPFAM" id="SSF52540">
    <property type="entry name" value="P-loop containing nucleoside triphosphate hydrolases"/>
    <property type="match status" value="1"/>
</dbReference>
<dbReference type="GO" id="GO:0043531">
    <property type="term" value="F:ADP binding"/>
    <property type="evidence" value="ECO:0007669"/>
    <property type="project" value="InterPro"/>
</dbReference>
<keyword evidence="3" id="KW-0677">Repeat</keyword>
<dbReference type="AlphaFoldDB" id="A0AAV3Q6F8"/>
<dbReference type="InterPro" id="IPR027417">
    <property type="entry name" value="P-loop_NTPase"/>
</dbReference>
<keyword evidence="11" id="KW-1185">Reference proteome</keyword>
<proteinExistence type="predicted"/>
<reference evidence="10 11" key="1">
    <citation type="submission" date="2024-01" db="EMBL/GenBank/DDBJ databases">
        <title>The complete chloroplast genome sequence of Lithospermum erythrorhizon: insights into the phylogenetic relationship among Boraginaceae species and the maternal lineages of purple gromwells.</title>
        <authorList>
            <person name="Okada T."/>
            <person name="Watanabe K."/>
        </authorList>
    </citation>
    <scope>NUCLEOTIDE SEQUENCE [LARGE SCALE GENOMIC DNA]</scope>
</reference>
<evidence type="ECO:0000256" key="4">
    <source>
        <dbReference type="ARBA" id="ARBA00023027"/>
    </source>
</evidence>
<keyword evidence="2" id="KW-0433">Leucine-rich repeat</keyword>
<dbReference type="FunFam" id="1.10.8.430:FF:000002">
    <property type="entry name" value="Disease resistance protein (TIR-NBS-LRR class)"/>
    <property type="match status" value="1"/>
</dbReference>
<gene>
    <name evidence="10" type="ORF">LIER_15967</name>
</gene>
<dbReference type="Proteomes" id="UP001454036">
    <property type="component" value="Unassembled WGS sequence"/>
</dbReference>
<dbReference type="EC" id="3.2.2.6" evidence="1"/>
<dbReference type="Gene3D" id="1.10.8.430">
    <property type="entry name" value="Helical domain of apoptotic protease-activating factors"/>
    <property type="match status" value="1"/>
</dbReference>
<dbReference type="InterPro" id="IPR042197">
    <property type="entry name" value="Apaf_helical"/>
</dbReference>